<evidence type="ECO:0000313" key="2">
    <source>
        <dbReference type="Proteomes" id="UP001177744"/>
    </source>
</evidence>
<organism evidence="1 2">
    <name type="scientific">Cnephaeus nilssonii</name>
    <name type="common">Northern bat</name>
    <name type="synonym">Eptesicus nilssonii</name>
    <dbReference type="NCBI Taxonomy" id="3371016"/>
    <lineage>
        <taxon>Eukaryota</taxon>
        <taxon>Metazoa</taxon>
        <taxon>Chordata</taxon>
        <taxon>Craniata</taxon>
        <taxon>Vertebrata</taxon>
        <taxon>Euteleostomi</taxon>
        <taxon>Mammalia</taxon>
        <taxon>Eutheria</taxon>
        <taxon>Laurasiatheria</taxon>
        <taxon>Chiroptera</taxon>
        <taxon>Yangochiroptera</taxon>
        <taxon>Vespertilionidae</taxon>
        <taxon>Cnephaeus</taxon>
    </lineage>
</organism>
<proteinExistence type="predicted"/>
<sequence length="343" mass="36839">MEMCSQVNVVCMPANTTIPSAAQAWMPLRTFLIHWMKSKYQHEQEFGRSHLDDLEGFKTSGEEVAAVQDPLGDVRLGMGLSQQSDIPLAVWGSRIPGHLTPYYLPAAEEGEAPTTTAVLASREPGFWLSGTPLGQGLAPGCGLGSAAPQPPCYGSQELTPWSFPAIRAGSPLVPKAGKAFAPGFPSLGLSRTQRPCNGFLVGMVGGRGLGVAKVRHFGQAVLRACPSVALNIGPHVFCPRYITNGNLQREGLWPERLHCWKPGDREVPLTSLFPHGMGSDLAVTSADPAPTTITGGLITSHYFTSQHKFEEKSIKNFKMVTAECEANLSRACECPGFLAKERA</sequence>
<dbReference type="EMBL" id="JAULJE010000023">
    <property type="protein sequence ID" value="KAK1328480.1"/>
    <property type="molecule type" value="Genomic_DNA"/>
</dbReference>
<name>A0AA40HC01_CNENI</name>
<keyword evidence="2" id="KW-1185">Reference proteome</keyword>
<dbReference type="Proteomes" id="UP001177744">
    <property type="component" value="Unassembled WGS sequence"/>
</dbReference>
<dbReference type="AlphaFoldDB" id="A0AA40HC01"/>
<protein>
    <submittedName>
        <fullName evidence="1">Uncharacterized protein</fullName>
    </submittedName>
</protein>
<comment type="caution">
    <text evidence="1">The sequence shown here is derived from an EMBL/GenBank/DDBJ whole genome shotgun (WGS) entry which is preliminary data.</text>
</comment>
<reference evidence="1" key="1">
    <citation type="submission" date="2023-06" db="EMBL/GenBank/DDBJ databases">
        <title>Reference genome for the Northern bat (Eptesicus nilssonii), a most northern bat species.</title>
        <authorList>
            <person name="Laine V.N."/>
            <person name="Pulliainen A.T."/>
            <person name="Lilley T.M."/>
        </authorList>
    </citation>
    <scope>NUCLEOTIDE SEQUENCE</scope>
    <source>
        <strain evidence="1">BLF_Eptnil</strain>
        <tissue evidence="1">Kidney</tissue>
    </source>
</reference>
<evidence type="ECO:0000313" key="1">
    <source>
        <dbReference type="EMBL" id="KAK1328480.1"/>
    </source>
</evidence>
<gene>
    <name evidence="1" type="ORF">QTO34_012053</name>
</gene>
<accession>A0AA40HC01</accession>